<sequence length="104" mass="12825">MKNTYNKGTFRCYERGKIPPYLKKYGNKKYRRTERSEIEDQLNEIIKFRKSRKKKRKTLLVRITRKVRESEITWKRKFPSEDSLKKSVSIHNVIRYFRIKNKPV</sequence>
<dbReference type="AlphaFoldDB" id="A0A840KJ37"/>
<gene>
    <name evidence="1" type="ORF">HNP38_003253</name>
</gene>
<organism evidence="1 2">
    <name type="scientific">Chryseobacterium defluvii</name>
    <dbReference type="NCBI Taxonomy" id="160396"/>
    <lineage>
        <taxon>Bacteria</taxon>
        <taxon>Pseudomonadati</taxon>
        <taxon>Bacteroidota</taxon>
        <taxon>Flavobacteriia</taxon>
        <taxon>Flavobacteriales</taxon>
        <taxon>Weeksellaceae</taxon>
        <taxon>Chryseobacterium group</taxon>
        <taxon>Chryseobacterium</taxon>
    </lineage>
</organism>
<dbReference type="RefSeq" id="WP_184191319.1">
    <property type="nucleotide sequence ID" value="NZ_JACHLE010000005.1"/>
</dbReference>
<dbReference type="Proteomes" id="UP000592180">
    <property type="component" value="Unassembled WGS sequence"/>
</dbReference>
<keyword evidence="1" id="KW-0378">Hydrolase</keyword>
<keyword evidence="1" id="KW-0255">Endonuclease</keyword>
<accession>A0A840KJ37</accession>
<protein>
    <submittedName>
        <fullName evidence="1">Putative HNH restriction endonuclease</fullName>
    </submittedName>
</protein>
<keyword evidence="2" id="KW-1185">Reference proteome</keyword>
<name>A0A840KJ37_9FLAO</name>
<evidence type="ECO:0000313" key="2">
    <source>
        <dbReference type="Proteomes" id="UP000592180"/>
    </source>
</evidence>
<evidence type="ECO:0000313" key="1">
    <source>
        <dbReference type="EMBL" id="MBB4807937.1"/>
    </source>
</evidence>
<keyword evidence="1" id="KW-0540">Nuclease</keyword>
<dbReference type="EMBL" id="JACHLE010000005">
    <property type="protein sequence ID" value="MBB4807937.1"/>
    <property type="molecule type" value="Genomic_DNA"/>
</dbReference>
<proteinExistence type="predicted"/>
<reference evidence="1 2" key="1">
    <citation type="submission" date="2020-08" db="EMBL/GenBank/DDBJ databases">
        <title>Functional genomics of gut bacteria from endangered species of beetles.</title>
        <authorList>
            <person name="Carlos-Shanley C."/>
        </authorList>
    </citation>
    <scope>NUCLEOTIDE SEQUENCE [LARGE SCALE GENOMIC DNA]</scope>
    <source>
        <strain evidence="1 2">S00151</strain>
    </source>
</reference>
<comment type="caution">
    <text evidence="1">The sequence shown here is derived from an EMBL/GenBank/DDBJ whole genome shotgun (WGS) entry which is preliminary data.</text>
</comment>
<dbReference type="GO" id="GO:0004519">
    <property type="term" value="F:endonuclease activity"/>
    <property type="evidence" value="ECO:0007669"/>
    <property type="project" value="UniProtKB-KW"/>
</dbReference>